<dbReference type="Pfam" id="PF03092">
    <property type="entry name" value="BT1"/>
    <property type="match status" value="1"/>
</dbReference>
<feature type="transmembrane region" description="Helical" evidence="7">
    <location>
        <begin position="86"/>
        <end position="104"/>
    </location>
</feature>
<feature type="transmembrane region" description="Helical" evidence="7">
    <location>
        <begin position="537"/>
        <end position="558"/>
    </location>
</feature>
<dbReference type="RefSeq" id="XP_008880441.1">
    <property type="nucleotide sequence ID" value="XM_008882219.1"/>
</dbReference>
<evidence type="ECO:0000256" key="1">
    <source>
        <dbReference type="ARBA" id="ARBA00004141"/>
    </source>
</evidence>
<name>A0A024TBA2_9STRA</name>
<evidence type="ECO:0000313" key="8">
    <source>
        <dbReference type="EMBL" id="ETV90876.1"/>
    </source>
</evidence>
<keyword evidence="6 7" id="KW-0472">Membrane</keyword>
<feature type="transmembrane region" description="Helical" evidence="7">
    <location>
        <begin position="505"/>
        <end position="525"/>
    </location>
</feature>
<evidence type="ECO:0000256" key="5">
    <source>
        <dbReference type="ARBA" id="ARBA00022989"/>
    </source>
</evidence>
<feature type="transmembrane region" description="Helical" evidence="7">
    <location>
        <begin position="427"/>
        <end position="448"/>
    </location>
</feature>
<dbReference type="PANTHER" id="PTHR31585">
    <property type="entry name" value="FOLATE-BIOPTERIN TRANSPORTER 1, CHLOROPLASTIC"/>
    <property type="match status" value="1"/>
</dbReference>
<feature type="transmembrane region" description="Helical" evidence="7">
    <location>
        <begin position="116"/>
        <end position="136"/>
    </location>
</feature>
<dbReference type="OrthoDB" id="70542at2759"/>
<keyword evidence="3" id="KW-0813">Transport</keyword>
<feature type="transmembrane region" description="Helical" evidence="7">
    <location>
        <begin position="253"/>
        <end position="271"/>
    </location>
</feature>
<evidence type="ECO:0000256" key="6">
    <source>
        <dbReference type="ARBA" id="ARBA00023136"/>
    </source>
</evidence>
<evidence type="ECO:0000256" key="7">
    <source>
        <dbReference type="SAM" id="Phobius"/>
    </source>
</evidence>
<evidence type="ECO:0000256" key="4">
    <source>
        <dbReference type="ARBA" id="ARBA00022692"/>
    </source>
</evidence>
<feature type="transmembrane region" description="Helical" evidence="7">
    <location>
        <begin position="205"/>
        <end position="232"/>
    </location>
</feature>
<protein>
    <recommendedName>
        <fullName evidence="9">Major facilitator superfamily associated domain-containing protein</fullName>
    </recommendedName>
</protein>
<sequence length="582" mass="65098">MAQPKPTRIWLLEEKDMAQLQQTPDMDVMTMTHRSQDYCVIMDKRQTTESNNSDGDDNDWPKFGALRPGGALNLLSWEAFGLLSQYAGVGILMGVLGALQYPVFHSYLRMEGYQTASYGVLISLGWSSKIFFGILSDCCPLFGYQRRPYMIIGWMICATCCLVMAITPFPDPYYGKKEVFRVPLSKIPAEDLKYINLDAPKRGGFFIVLSMMCSLGYVLAVVAADAMVVQYAQREPAAIRGRTQTAIYFTRDAFSMVPILVVGFCMNDYKYGGTFSWSIGPNIVYAALTVPCLLAAYSAYALLVEEKVTKSPFRAYLSNAWMLLQQRVVWQICMFKFLNMLFYAYYSTLNDPVWSFWIQVEPIVSTAFSIVYQLFKVGAMFGIGKYALNWDWRWAMAASTLAIVAVDTTLNFLAVWNVVRDQYFQNILGSLAAIPQAAIFLFSGYLVVEIADVGNEGLVFALVTTCSNLAIPLSTVLAKTVDSFFTARLTDIQRDDTAVRWEVTYSYIATAAMKLLSLVFLALMPRQKAYIQVLKRTGSLSPVAAAIVFVVFVFGYTWNVTTNILSIFPSTSCLRIAGGRGC</sequence>
<feature type="transmembrane region" description="Helical" evidence="7">
    <location>
        <begin position="328"/>
        <end position="346"/>
    </location>
</feature>
<dbReference type="EMBL" id="KI914019">
    <property type="protein sequence ID" value="ETV90876.1"/>
    <property type="molecule type" value="Genomic_DNA"/>
</dbReference>
<organism evidence="8">
    <name type="scientific">Aphanomyces invadans</name>
    <dbReference type="NCBI Taxonomy" id="157072"/>
    <lineage>
        <taxon>Eukaryota</taxon>
        <taxon>Sar</taxon>
        <taxon>Stramenopiles</taxon>
        <taxon>Oomycota</taxon>
        <taxon>Saprolegniomycetes</taxon>
        <taxon>Saprolegniales</taxon>
        <taxon>Verrucalvaceae</taxon>
        <taxon>Aphanomyces</taxon>
    </lineage>
</organism>
<dbReference type="AlphaFoldDB" id="A0A024TBA2"/>
<evidence type="ECO:0008006" key="9">
    <source>
        <dbReference type="Google" id="ProtNLM"/>
    </source>
</evidence>
<keyword evidence="4 7" id="KW-0812">Transmembrane</keyword>
<feature type="transmembrane region" description="Helical" evidence="7">
    <location>
        <begin position="366"/>
        <end position="388"/>
    </location>
</feature>
<feature type="transmembrane region" description="Helical" evidence="7">
    <location>
        <begin position="457"/>
        <end position="478"/>
    </location>
</feature>
<proteinExistence type="inferred from homology"/>
<dbReference type="GeneID" id="20091422"/>
<gene>
    <name evidence="8" type="ORF">H310_14372</name>
</gene>
<reference evidence="8" key="1">
    <citation type="submission" date="2013-12" db="EMBL/GenBank/DDBJ databases">
        <title>The Genome Sequence of Aphanomyces invadans NJM9701.</title>
        <authorList>
            <consortium name="The Broad Institute Genomics Platform"/>
            <person name="Russ C."/>
            <person name="Tyler B."/>
            <person name="van West P."/>
            <person name="Dieguez-Uribeondo J."/>
            <person name="Young S.K."/>
            <person name="Zeng Q."/>
            <person name="Gargeya S."/>
            <person name="Fitzgerald M."/>
            <person name="Abouelleil A."/>
            <person name="Alvarado L."/>
            <person name="Chapman S.B."/>
            <person name="Gainer-Dewar J."/>
            <person name="Goldberg J."/>
            <person name="Griggs A."/>
            <person name="Gujja S."/>
            <person name="Hansen M."/>
            <person name="Howarth C."/>
            <person name="Imamovic A."/>
            <person name="Ireland A."/>
            <person name="Larimer J."/>
            <person name="McCowan C."/>
            <person name="Murphy C."/>
            <person name="Pearson M."/>
            <person name="Poon T.W."/>
            <person name="Priest M."/>
            <person name="Roberts A."/>
            <person name="Saif S."/>
            <person name="Shea T."/>
            <person name="Sykes S."/>
            <person name="Wortman J."/>
            <person name="Nusbaum C."/>
            <person name="Birren B."/>
        </authorList>
    </citation>
    <scope>NUCLEOTIDE SEQUENCE [LARGE SCALE GENOMIC DNA]</scope>
    <source>
        <strain evidence="8">NJM9701</strain>
    </source>
</reference>
<dbReference type="STRING" id="157072.A0A024TBA2"/>
<feature type="transmembrane region" description="Helical" evidence="7">
    <location>
        <begin position="395"/>
        <end position="415"/>
    </location>
</feature>
<feature type="transmembrane region" description="Helical" evidence="7">
    <location>
        <begin position="283"/>
        <end position="304"/>
    </location>
</feature>
<dbReference type="InterPro" id="IPR039309">
    <property type="entry name" value="BT1"/>
</dbReference>
<comment type="subcellular location">
    <subcellularLocation>
        <location evidence="1">Membrane</location>
        <topology evidence="1">Multi-pass membrane protein</topology>
    </subcellularLocation>
</comment>
<keyword evidence="5 7" id="KW-1133">Transmembrane helix</keyword>
<accession>A0A024TBA2</accession>
<dbReference type="InterPro" id="IPR036259">
    <property type="entry name" value="MFS_trans_sf"/>
</dbReference>
<dbReference type="PANTHER" id="PTHR31585:SF5">
    <property type="entry name" value="RNA-BINDING S4 DOMAIN-CONTAINING PROTEIN"/>
    <property type="match status" value="1"/>
</dbReference>
<dbReference type="GO" id="GO:0016020">
    <property type="term" value="C:membrane"/>
    <property type="evidence" value="ECO:0007669"/>
    <property type="project" value="UniProtKB-SubCell"/>
</dbReference>
<comment type="similarity">
    <text evidence="2">Belongs to the major facilitator superfamily. Folate-biopterin transporter (TC 2.A.71) family.</text>
</comment>
<dbReference type="SUPFAM" id="SSF103473">
    <property type="entry name" value="MFS general substrate transporter"/>
    <property type="match status" value="1"/>
</dbReference>
<evidence type="ECO:0000256" key="3">
    <source>
        <dbReference type="ARBA" id="ARBA00022448"/>
    </source>
</evidence>
<evidence type="ECO:0000256" key="2">
    <source>
        <dbReference type="ARBA" id="ARBA00007015"/>
    </source>
</evidence>
<feature type="transmembrane region" description="Helical" evidence="7">
    <location>
        <begin position="148"/>
        <end position="169"/>
    </location>
</feature>
<dbReference type="VEuPathDB" id="FungiDB:H310_14372"/>